<comment type="similarity">
    <text evidence="1">Belongs to the bacterial solute-binding protein 3 family.</text>
</comment>
<dbReference type="Gene3D" id="3.40.190.10">
    <property type="entry name" value="Periplasmic binding protein-like II"/>
    <property type="match status" value="2"/>
</dbReference>
<organism evidence="4 5">
    <name type="scientific">Litoribacillus peritrichatus</name>
    <dbReference type="NCBI Taxonomy" id="718191"/>
    <lineage>
        <taxon>Bacteria</taxon>
        <taxon>Pseudomonadati</taxon>
        <taxon>Pseudomonadota</taxon>
        <taxon>Gammaproteobacteria</taxon>
        <taxon>Oceanospirillales</taxon>
        <taxon>Oceanospirillaceae</taxon>
        <taxon>Litoribacillus</taxon>
    </lineage>
</organism>
<proteinExistence type="inferred from homology"/>
<dbReference type="SUPFAM" id="SSF53850">
    <property type="entry name" value="Periplasmic binding protein-like II"/>
    <property type="match status" value="1"/>
</dbReference>
<evidence type="ECO:0000313" key="4">
    <source>
        <dbReference type="EMBL" id="GAA3930353.1"/>
    </source>
</evidence>
<comment type="caution">
    <text evidence="4">The sequence shown here is derived from an EMBL/GenBank/DDBJ whole genome shotgun (WGS) entry which is preliminary data.</text>
</comment>
<evidence type="ECO:0000256" key="1">
    <source>
        <dbReference type="ARBA" id="ARBA00010333"/>
    </source>
</evidence>
<dbReference type="Pfam" id="PF00497">
    <property type="entry name" value="SBP_bac_3"/>
    <property type="match status" value="1"/>
</dbReference>
<dbReference type="EMBL" id="BAABBN010000007">
    <property type="protein sequence ID" value="GAA3930353.1"/>
    <property type="molecule type" value="Genomic_DNA"/>
</dbReference>
<dbReference type="RefSeq" id="WP_344799257.1">
    <property type="nucleotide sequence ID" value="NZ_BAABBN010000007.1"/>
</dbReference>
<dbReference type="PANTHER" id="PTHR35936:SF25">
    <property type="entry name" value="ABC TRANSPORTER SUBSTRATE-BINDING PROTEIN"/>
    <property type="match status" value="1"/>
</dbReference>
<accession>A0ABP7MUA3</accession>
<protein>
    <submittedName>
        <fullName evidence="4">Transporter substrate-binding domain-containing protein</fullName>
    </submittedName>
</protein>
<dbReference type="Proteomes" id="UP001501565">
    <property type="component" value="Unassembled WGS sequence"/>
</dbReference>
<keyword evidence="2" id="KW-0732">Signal</keyword>
<name>A0ABP7MUA3_9GAMM</name>
<gene>
    <name evidence="4" type="ORF">GCM10022277_28830</name>
</gene>
<evidence type="ECO:0000259" key="3">
    <source>
        <dbReference type="Pfam" id="PF00497"/>
    </source>
</evidence>
<dbReference type="InterPro" id="IPR001638">
    <property type="entry name" value="Solute-binding_3/MltF_N"/>
</dbReference>
<sequence>MSINYGAASMLSRPVLVFFFSLLFSICQAETYHFASGEFPPFTGEAVKNGGLATEIVVSVVQDMGDQSEVNFLPWKRGYKQTQEGLYLGTFAYSKNKERVKEWFYSEPLYTLKEVFIVQRGSNIHYQSDYDLRGKNVCKPQGYNLFRLKKLAEKGIIIIDQPPNMKHCFRMLGAGRVDMVMTNSETAEALIQSEADNPTEYKILETPFTTIGHHLIIPRTNKAGENFLKRFNRVLNTYKHDGKIDAMIQNYF</sequence>
<keyword evidence="5" id="KW-1185">Reference proteome</keyword>
<feature type="domain" description="Solute-binding protein family 3/N-terminal" evidence="3">
    <location>
        <begin position="37"/>
        <end position="252"/>
    </location>
</feature>
<dbReference type="PANTHER" id="PTHR35936">
    <property type="entry name" value="MEMBRANE-BOUND LYTIC MUREIN TRANSGLYCOSYLASE F"/>
    <property type="match status" value="1"/>
</dbReference>
<evidence type="ECO:0000256" key="2">
    <source>
        <dbReference type="ARBA" id="ARBA00022729"/>
    </source>
</evidence>
<reference evidence="5" key="1">
    <citation type="journal article" date="2019" name="Int. J. Syst. Evol. Microbiol.">
        <title>The Global Catalogue of Microorganisms (GCM) 10K type strain sequencing project: providing services to taxonomists for standard genome sequencing and annotation.</title>
        <authorList>
            <consortium name="The Broad Institute Genomics Platform"/>
            <consortium name="The Broad Institute Genome Sequencing Center for Infectious Disease"/>
            <person name="Wu L."/>
            <person name="Ma J."/>
        </authorList>
    </citation>
    <scope>NUCLEOTIDE SEQUENCE [LARGE SCALE GENOMIC DNA]</scope>
    <source>
        <strain evidence="5">JCM 17551</strain>
    </source>
</reference>
<evidence type="ECO:0000313" key="5">
    <source>
        <dbReference type="Proteomes" id="UP001501565"/>
    </source>
</evidence>